<gene>
    <name evidence="1" type="ORF">LCGC14_0890420</name>
</gene>
<organism evidence="1">
    <name type="scientific">marine sediment metagenome</name>
    <dbReference type="NCBI Taxonomy" id="412755"/>
    <lineage>
        <taxon>unclassified sequences</taxon>
        <taxon>metagenomes</taxon>
        <taxon>ecological metagenomes</taxon>
    </lineage>
</organism>
<name>A0A0F9PK97_9ZZZZ</name>
<dbReference type="EMBL" id="LAZR01002848">
    <property type="protein sequence ID" value="KKN24892.1"/>
    <property type="molecule type" value="Genomic_DNA"/>
</dbReference>
<evidence type="ECO:0008006" key="2">
    <source>
        <dbReference type="Google" id="ProtNLM"/>
    </source>
</evidence>
<dbReference type="AlphaFoldDB" id="A0A0F9PK97"/>
<proteinExistence type="predicted"/>
<comment type="caution">
    <text evidence="1">The sequence shown here is derived from an EMBL/GenBank/DDBJ whole genome shotgun (WGS) entry which is preliminary data.</text>
</comment>
<sequence length="50" mass="5552">MAAEATIECKACRKSMTVSDSYSCIRCGKNDFCLECCEAHEDCCGFEDED</sequence>
<accession>A0A0F9PK97</accession>
<evidence type="ECO:0000313" key="1">
    <source>
        <dbReference type="EMBL" id="KKN24892.1"/>
    </source>
</evidence>
<reference evidence="1" key="1">
    <citation type="journal article" date="2015" name="Nature">
        <title>Complex archaea that bridge the gap between prokaryotes and eukaryotes.</title>
        <authorList>
            <person name="Spang A."/>
            <person name="Saw J.H."/>
            <person name="Jorgensen S.L."/>
            <person name="Zaremba-Niedzwiedzka K."/>
            <person name="Martijn J."/>
            <person name="Lind A.E."/>
            <person name="van Eijk R."/>
            <person name="Schleper C."/>
            <person name="Guy L."/>
            <person name="Ettema T.J."/>
        </authorList>
    </citation>
    <scope>NUCLEOTIDE SEQUENCE</scope>
</reference>
<protein>
    <recommendedName>
        <fullName evidence="2">B box-type domain-containing protein</fullName>
    </recommendedName>
</protein>